<feature type="binding site" evidence="15">
    <location>
        <position position="174"/>
    </location>
    <ligand>
        <name>NADP(+)</name>
        <dbReference type="ChEBI" id="CHEBI:58349"/>
    </ligand>
</feature>
<comment type="similarity">
    <text evidence="5 13">In the C-terminal section; belongs to the HTP reductase family.</text>
</comment>
<evidence type="ECO:0000256" key="2">
    <source>
        <dbReference type="ARBA" id="ARBA00004882"/>
    </source>
</evidence>
<dbReference type="STRING" id="118110.XW81_02100"/>
<dbReference type="NCBIfam" id="TIGR00326">
    <property type="entry name" value="eubact_ribD"/>
    <property type="match status" value="1"/>
</dbReference>
<evidence type="ECO:0000256" key="9">
    <source>
        <dbReference type="ARBA" id="ARBA00022833"/>
    </source>
</evidence>
<protein>
    <recommendedName>
        <fullName evidence="13">Riboflavin biosynthesis protein RibD</fullName>
    </recommendedName>
    <domain>
        <recommendedName>
            <fullName evidence="13">Diaminohydroxyphosphoribosylaminopyrimidine deaminase</fullName>
            <shortName evidence="13">DRAP deaminase</shortName>
            <ecNumber evidence="13">3.5.4.26</ecNumber>
        </recommendedName>
        <alternativeName>
            <fullName evidence="13">Riboflavin-specific deaminase</fullName>
        </alternativeName>
    </domain>
    <domain>
        <recommendedName>
            <fullName evidence="13">5-amino-6-(5-phosphoribosylamino)uracil reductase</fullName>
            <ecNumber evidence="13">1.1.1.193</ecNumber>
        </recommendedName>
        <alternativeName>
            <fullName evidence="13">HTP reductase</fullName>
        </alternativeName>
    </domain>
</protein>
<proteinExistence type="inferred from homology"/>
<evidence type="ECO:0000256" key="4">
    <source>
        <dbReference type="ARBA" id="ARBA00005259"/>
    </source>
</evidence>
<dbReference type="PANTHER" id="PTHR38011">
    <property type="entry name" value="DIHYDROFOLATE REDUCTASE FAMILY PROTEIN (AFU_ORTHOLOGUE AFUA_8G06820)"/>
    <property type="match status" value="1"/>
</dbReference>
<evidence type="ECO:0000256" key="15">
    <source>
        <dbReference type="PIRSR" id="PIRSR006769-2"/>
    </source>
</evidence>
<dbReference type="InterPro" id="IPR050765">
    <property type="entry name" value="Riboflavin_Biosynth_HTPR"/>
</dbReference>
<dbReference type="InterPro" id="IPR024072">
    <property type="entry name" value="DHFR-like_dom_sf"/>
</dbReference>
<feature type="domain" description="CMP/dCMP-type deaminase" evidence="17">
    <location>
        <begin position="5"/>
        <end position="127"/>
    </location>
</feature>
<keyword evidence="7 13" id="KW-0479">Metal-binding</keyword>
<feature type="binding site" evidence="16">
    <location>
        <position position="54"/>
    </location>
    <ligand>
        <name>Zn(2+)</name>
        <dbReference type="ChEBI" id="CHEBI:29105"/>
        <note>catalytic</note>
    </ligand>
</feature>
<dbReference type="PATRIC" id="fig|118110.3.peg.418"/>
<dbReference type="OrthoDB" id="9800865at2"/>
<feature type="binding site" evidence="15">
    <location>
        <position position="172"/>
    </location>
    <ligand>
        <name>substrate</name>
    </ligand>
</feature>
<dbReference type="AlphaFoldDB" id="A0A172WDX1"/>
<dbReference type="GO" id="GO:0009231">
    <property type="term" value="P:riboflavin biosynthetic process"/>
    <property type="evidence" value="ECO:0007669"/>
    <property type="project" value="UniProtKB-UniPathway"/>
</dbReference>
<feature type="binding site" evidence="15">
    <location>
        <position position="239"/>
    </location>
    <ligand>
        <name>NADP(+)</name>
        <dbReference type="ChEBI" id="CHEBI:58349"/>
    </ligand>
</feature>
<dbReference type="InterPro" id="IPR004794">
    <property type="entry name" value="Eubact_RibD"/>
</dbReference>
<feature type="binding site" evidence="15">
    <location>
        <position position="304"/>
    </location>
    <ligand>
        <name>substrate</name>
    </ligand>
</feature>
<evidence type="ECO:0000259" key="17">
    <source>
        <dbReference type="PROSITE" id="PS51747"/>
    </source>
</evidence>
<evidence type="ECO:0000256" key="8">
    <source>
        <dbReference type="ARBA" id="ARBA00022801"/>
    </source>
</evidence>
<evidence type="ECO:0000256" key="11">
    <source>
        <dbReference type="ARBA" id="ARBA00023002"/>
    </source>
</evidence>
<dbReference type="Proteomes" id="UP000077654">
    <property type="component" value="Chromosome"/>
</dbReference>
<feature type="binding site" evidence="15">
    <location>
        <begin position="306"/>
        <end position="312"/>
    </location>
    <ligand>
        <name>NADP(+)</name>
        <dbReference type="ChEBI" id="CHEBI:58349"/>
    </ligand>
</feature>
<feature type="binding site" evidence="15">
    <location>
        <position position="204"/>
    </location>
    <ligand>
        <name>NADP(+)</name>
        <dbReference type="ChEBI" id="CHEBI:58349"/>
    </ligand>
</feature>
<gene>
    <name evidence="18" type="primary">ribD</name>
    <name evidence="18" type="ORF">XW81_02100</name>
</gene>
<evidence type="ECO:0000256" key="10">
    <source>
        <dbReference type="ARBA" id="ARBA00022857"/>
    </source>
</evidence>
<evidence type="ECO:0000256" key="13">
    <source>
        <dbReference type="PIRNR" id="PIRNR006769"/>
    </source>
</evidence>
<dbReference type="Pfam" id="PF00383">
    <property type="entry name" value="dCMP_cyt_deam_1"/>
    <property type="match status" value="1"/>
</dbReference>
<dbReference type="Gene3D" id="3.40.430.10">
    <property type="entry name" value="Dihydrofolate Reductase, subunit A"/>
    <property type="match status" value="1"/>
</dbReference>
<dbReference type="GO" id="GO:0008703">
    <property type="term" value="F:5-amino-6-(5-phosphoribosylamino)uracil reductase activity"/>
    <property type="evidence" value="ECO:0007669"/>
    <property type="project" value="UniProtKB-EC"/>
</dbReference>
<keyword evidence="8 13" id="KW-0378">Hydrolase</keyword>
<dbReference type="InterPro" id="IPR002734">
    <property type="entry name" value="RibDG_C"/>
</dbReference>
<evidence type="ECO:0000256" key="1">
    <source>
        <dbReference type="ARBA" id="ARBA00002151"/>
    </source>
</evidence>
<dbReference type="GO" id="GO:0008835">
    <property type="term" value="F:diaminohydroxyphosphoribosylaminopyrimidine deaminase activity"/>
    <property type="evidence" value="ECO:0007669"/>
    <property type="project" value="UniProtKB-EC"/>
</dbReference>
<feature type="binding site" evidence="15">
    <location>
        <position position="158"/>
    </location>
    <ligand>
        <name>NADP(+)</name>
        <dbReference type="ChEBI" id="CHEBI:58349"/>
    </ligand>
</feature>
<keyword evidence="12" id="KW-0511">Multifunctional enzyme</keyword>
<sequence length="380" mass="43063">MKNNAKDIFYMKEAIKIAKKGELTTSPNPNVGCIIVKNDIIIGTGWHKKSGKPHAEIYALKKAGEKAKQSTVYITLEPCCHFGKTPPCCIALIKAGVAKVVISSLDPNPMVSGKGIQWLKKEGIIVKVGIISYAAESINKGFFQRMRIGIPWIQLKLASSIDGRTALKNGISKWITSSKSRQDVQIYRKKSDAIISSSHSVIMDNALLTVRKIHRIEDKKKYLKNQETIKQPLRIIIDSKNRMTPFHRCIKEPGKILLIRLKYDRNRWPKNVEQVILKNNTFRINLIDLLKLLGKRQINKVLIETGASLSGAFLKLNVVNEIIIYMAPKMLGNYSKPLFMLENYKKLQLVPQFSFKNVKKIGKDIRLILIKNKKGNTTYL</sequence>
<keyword evidence="6 13" id="KW-0686">Riboflavin biosynthesis</keyword>
<reference evidence="18 19" key="1">
    <citation type="submission" date="2015-04" db="EMBL/GenBank/DDBJ databases">
        <title>Buchnera aphidicola assembly.</title>
        <authorList>
            <person name="Zhang Y."/>
        </authorList>
    </citation>
    <scope>NUCLEOTIDE SEQUENCE [LARGE SCALE GENOMIC DNA]</scope>
    <source>
        <strain evidence="18 19">SC</strain>
    </source>
</reference>
<dbReference type="UniPathway" id="UPA00275">
    <property type="reaction ID" value="UER00401"/>
</dbReference>
<dbReference type="NCBIfam" id="TIGR00227">
    <property type="entry name" value="ribD_Cterm"/>
    <property type="match status" value="1"/>
</dbReference>
<evidence type="ECO:0000256" key="12">
    <source>
        <dbReference type="ARBA" id="ARBA00023268"/>
    </source>
</evidence>
<evidence type="ECO:0000256" key="7">
    <source>
        <dbReference type="ARBA" id="ARBA00022723"/>
    </source>
</evidence>
<dbReference type="Gene3D" id="3.40.140.10">
    <property type="entry name" value="Cytidine Deaminase, domain 2"/>
    <property type="match status" value="1"/>
</dbReference>
<dbReference type="SUPFAM" id="SSF53927">
    <property type="entry name" value="Cytidine deaminase-like"/>
    <property type="match status" value="1"/>
</dbReference>
<evidence type="ECO:0000313" key="19">
    <source>
        <dbReference type="Proteomes" id="UP000077654"/>
    </source>
</evidence>
<dbReference type="GO" id="GO:0050661">
    <property type="term" value="F:NADP binding"/>
    <property type="evidence" value="ECO:0007669"/>
    <property type="project" value="InterPro"/>
</dbReference>
<evidence type="ECO:0000256" key="5">
    <source>
        <dbReference type="ARBA" id="ARBA00007417"/>
    </source>
</evidence>
<dbReference type="EC" id="1.1.1.193" evidence="13"/>
<dbReference type="InterPro" id="IPR011549">
    <property type="entry name" value="RibD_C"/>
</dbReference>
<dbReference type="PROSITE" id="PS51747">
    <property type="entry name" value="CYT_DCMP_DEAMINASES_2"/>
    <property type="match status" value="1"/>
</dbReference>
<feature type="active site" description="Proton donor" evidence="14">
    <location>
        <position position="56"/>
    </location>
</feature>
<organism evidence="18 19">
    <name type="scientific">Buchnera aphidicola subsp. Schlechtendalia chinensis</name>
    <dbReference type="NCBI Taxonomy" id="118110"/>
    <lineage>
        <taxon>Bacteria</taxon>
        <taxon>Pseudomonadati</taxon>
        <taxon>Pseudomonadota</taxon>
        <taxon>Gammaproteobacteria</taxon>
        <taxon>Enterobacterales</taxon>
        <taxon>Erwiniaceae</taxon>
        <taxon>Buchnera</taxon>
    </lineage>
</organism>
<evidence type="ECO:0000256" key="6">
    <source>
        <dbReference type="ARBA" id="ARBA00022619"/>
    </source>
</evidence>
<evidence type="ECO:0000256" key="16">
    <source>
        <dbReference type="PIRSR" id="PIRSR006769-3"/>
    </source>
</evidence>
<dbReference type="PIRSF" id="PIRSF006769">
    <property type="entry name" value="RibD"/>
    <property type="match status" value="1"/>
</dbReference>
<comment type="pathway">
    <text evidence="2 13">Cofactor biosynthesis; riboflavin biosynthesis; 5-amino-6-(D-ribitylamino)uracil from GTP: step 2/4.</text>
</comment>
<comment type="pathway">
    <text evidence="3 13">Cofactor biosynthesis; riboflavin biosynthesis; 5-amino-6-(D-ribitylamino)uracil from GTP: step 3/4.</text>
</comment>
<keyword evidence="9 13" id="KW-0862">Zinc</keyword>
<comment type="function">
    <text evidence="1 13">Converts 2,5-diamino-6-(ribosylamino)-4(3h)-pyrimidinone 5'-phosphate into 5-amino-6-(ribosylamino)-2,4(1h,3h)-pyrimidinedione 5'-phosphate.</text>
</comment>
<evidence type="ECO:0000256" key="3">
    <source>
        <dbReference type="ARBA" id="ARBA00004910"/>
    </source>
</evidence>
<feature type="binding site" evidence="15">
    <location>
        <position position="211"/>
    </location>
    <ligand>
        <name>substrate</name>
    </ligand>
</feature>
<feature type="binding site" evidence="15">
    <location>
        <position position="208"/>
    </location>
    <ligand>
        <name>substrate</name>
    </ligand>
</feature>
<keyword evidence="11 13" id="KW-0560">Oxidoreductase</keyword>
<dbReference type="EMBL" id="CP011299">
    <property type="protein sequence ID" value="ANF17174.1"/>
    <property type="molecule type" value="Genomic_DNA"/>
</dbReference>
<dbReference type="SUPFAM" id="SSF53597">
    <property type="entry name" value="Dihydrofolate reductase-like"/>
    <property type="match status" value="1"/>
</dbReference>
<dbReference type="PANTHER" id="PTHR38011:SF7">
    <property type="entry name" value="2,5-DIAMINO-6-RIBOSYLAMINO-4(3H)-PYRIMIDINONE 5'-PHOSPHATE REDUCTASE"/>
    <property type="match status" value="1"/>
</dbReference>
<name>A0A172WDX1_BUCSC</name>
<dbReference type="RefSeq" id="WP_075474297.1">
    <property type="nucleotide sequence ID" value="NZ_CP011299.1"/>
</dbReference>
<comment type="cofactor">
    <cofactor evidence="13 16">
        <name>Zn(2+)</name>
        <dbReference type="ChEBI" id="CHEBI:29105"/>
    </cofactor>
    <text evidence="13 16">Binds 1 zinc ion.</text>
</comment>
<feature type="binding site" evidence="16">
    <location>
        <position position="79"/>
    </location>
    <ligand>
        <name>Zn(2+)</name>
        <dbReference type="ChEBI" id="CHEBI:29105"/>
        <note>catalytic</note>
    </ligand>
</feature>
<dbReference type="PROSITE" id="PS00903">
    <property type="entry name" value="CYT_DCMP_DEAMINASES_1"/>
    <property type="match status" value="1"/>
</dbReference>
<feature type="binding site" evidence="16">
    <location>
        <position position="88"/>
    </location>
    <ligand>
        <name>Zn(2+)</name>
        <dbReference type="ChEBI" id="CHEBI:29105"/>
        <note>catalytic</note>
    </ligand>
</feature>
<comment type="similarity">
    <text evidence="4 13">In the N-terminal section; belongs to the cytidine and deoxycytidylate deaminase family.</text>
</comment>
<dbReference type="InterPro" id="IPR016192">
    <property type="entry name" value="APOBEC/CMP_deaminase_Zn-bd"/>
</dbReference>
<dbReference type="InterPro" id="IPR016193">
    <property type="entry name" value="Cytidine_deaminase-like"/>
</dbReference>
<dbReference type="FunFam" id="3.40.140.10:FF:000025">
    <property type="entry name" value="Riboflavin biosynthesis protein RibD"/>
    <property type="match status" value="1"/>
</dbReference>
<dbReference type="InterPro" id="IPR002125">
    <property type="entry name" value="CMP_dCMP_dom"/>
</dbReference>
<feature type="binding site" evidence="15">
    <location>
        <position position="188"/>
    </location>
    <ligand>
        <name>substrate</name>
    </ligand>
</feature>
<dbReference type="CDD" id="cd01284">
    <property type="entry name" value="Riboflavin_deaminase-reductase"/>
    <property type="match status" value="1"/>
</dbReference>
<accession>A0A172WDX1</accession>
<evidence type="ECO:0000313" key="18">
    <source>
        <dbReference type="EMBL" id="ANF17174.1"/>
    </source>
</evidence>
<keyword evidence="10 13" id="KW-0521">NADP</keyword>
<comment type="catalytic activity">
    <reaction evidence="13">
        <text>5-amino-6-(5-phospho-D-ribitylamino)uracil + NADP(+) = 5-amino-6-(5-phospho-D-ribosylamino)uracil + NADPH + H(+)</text>
        <dbReference type="Rhea" id="RHEA:17845"/>
        <dbReference type="ChEBI" id="CHEBI:15378"/>
        <dbReference type="ChEBI" id="CHEBI:57783"/>
        <dbReference type="ChEBI" id="CHEBI:58349"/>
        <dbReference type="ChEBI" id="CHEBI:58421"/>
        <dbReference type="ChEBI" id="CHEBI:58453"/>
        <dbReference type="EC" id="1.1.1.193"/>
    </reaction>
</comment>
<keyword evidence="19" id="KW-1185">Reference proteome</keyword>
<evidence type="ECO:0000256" key="14">
    <source>
        <dbReference type="PIRSR" id="PIRSR006769-1"/>
    </source>
</evidence>
<dbReference type="EC" id="3.5.4.26" evidence="13"/>
<dbReference type="Pfam" id="PF01872">
    <property type="entry name" value="RibD_C"/>
    <property type="match status" value="1"/>
</dbReference>
<dbReference type="GO" id="GO:0008270">
    <property type="term" value="F:zinc ion binding"/>
    <property type="evidence" value="ECO:0007669"/>
    <property type="project" value="InterPro"/>
</dbReference>
<comment type="catalytic activity">
    <reaction evidence="13">
        <text>2,5-diamino-6-hydroxy-4-(5-phosphoribosylamino)-pyrimidine + H2O + H(+) = 5-amino-6-(5-phospho-D-ribosylamino)uracil + NH4(+)</text>
        <dbReference type="Rhea" id="RHEA:21868"/>
        <dbReference type="ChEBI" id="CHEBI:15377"/>
        <dbReference type="ChEBI" id="CHEBI:15378"/>
        <dbReference type="ChEBI" id="CHEBI:28938"/>
        <dbReference type="ChEBI" id="CHEBI:58453"/>
        <dbReference type="ChEBI" id="CHEBI:58614"/>
        <dbReference type="EC" id="3.5.4.26"/>
    </reaction>
</comment>